<dbReference type="Proteomes" id="UP000570003">
    <property type="component" value="Unassembled WGS sequence"/>
</dbReference>
<feature type="compositionally biased region" description="Basic and acidic residues" evidence="1">
    <location>
        <begin position="7"/>
        <end position="20"/>
    </location>
</feature>
<accession>A0AA44IDU5</accession>
<organism evidence="2 3">
    <name type="scientific">Streptomyces somaliensis (strain ATCC 33201 / DSM 40738 / JCM 12659 / KCTC 9044 / NCTC 11332 / NRRL B-12077 / IP 733)</name>
    <dbReference type="NCBI Taxonomy" id="1134445"/>
    <lineage>
        <taxon>Bacteria</taxon>
        <taxon>Bacillati</taxon>
        <taxon>Actinomycetota</taxon>
        <taxon>Actinomycetes</taxon>
        <taxon>Kitasatosporales</taxon>
        <taxon>Streptomycetaceae</taxon>
        <taxon>Streptomyces</taxon>
    </lineage>
</organism>
<feature type="region of interest" description="Disordered" evidence="1">
    <location>
        <begin position="1"/>
        <end position="110"/>
    </location>
</feature>
<reference evidence="2 3" key="1">
    <citation type="submission" date="2020-04" db="EMBL/GenBank/DDBJ databases">
        <title>MicrobeNet Type strains.</title>
        <authorList>
            <person name="Nicholson A.C."/>
        </authorList>
    </citation>
    <scope>NUCLEOTIDE SEQUENCE [LARGE SCALE GENOMIC DNA]</scope>
    <source>
        <strain evidence="2 3">DSM 40738</strain>
    </source>
</reference>
<protein>
    <submittedName>
        <fullName evidence="2">Plasmid stabilization protein</fullName>
    </submittedName>
</protein>
<keyword evidence="3" id="KW-1185">Reference proteome</keyword>
<dbReference type="RefSeq" id="WP_168439284.1">
    <property type="nucleotide sequence ID" value="NZ_JAAXOU010000136.1"/>
</dbReference>
<evidence type="ECO:0000313" key="3">
    <source>
        <dbReference type="Proteomes" id="UP000570003"/>
    </source>
</evidence>
<name>A0AA44IDU5_STRE0</name>
<gene>
    <name evidence="2" type="ORF">HGA06_13225</name>
</gene>
<dbReference type="AlphaFoldDB" id="A0AA44IDU5"/>
<evidence type="ECO:0000256" key="1">
    <source>
        <dbReference type="SAM" id="MobiDB-lite"/>
    </source>
</evidence>
<proteinExistence type="predicted"/>
<evidence type="ECO:0000313" key="2">
    <source>
        <dbReference type="EMBL" id="NKY15084.1"/>
    </source>
</evidence>
<comment type="caution">
    <text evidence="2">The sequence shown here is derived from an EMBL/GenBank/DDBJ whole genome shotgun (WGS) entry which is preliminary data.</text>
</comment>
<dbReference type="EMBL" id="JAAXOU010000136">
    <property type="protein sequence ID" value="NKY15084.1"/>
    <property type="molecule type" value="Genomic_DNA"/>
</dbReference>
<sequence>MPAGSGSKRERQYEDVKDGARGGGGKRAKGTAAHTAGGERARGGGAKPSGGPSRGTPARDASSSKPGGQRSRGGDSGGATYEELYAEARKRDIPGRSSMNKAELRRKLGR</sequence>